<gene>
    <name evidence="1" type="ORF">pdam_00019495</name>
</gene>
<dbReference type="EMBL" id="RCHS01001483">
    <property type="protein sequence ID" value="RMX53270.1"/>
    <property type="molecule type" value="Genomic_DNA"/>
</dbReference>
<dbReference type="Proteomes" id="UP000275408">
    <property type="component" value="Unassembled WGS sequence"/>
</dbReference>
<accession>A0A3M6UHV0</accession>
<evidence type="ECO:0000313" key="2">
    <source>
        <dbReference type="Proteomes" id="UP000275408"/>
    </source>
</evidence>
<name>A0A3M6UHV0_POCDA</name>
<evidence type="ECO:0000313" key="1">
    <source>
        <dbReference type="EMBL" id="RMX53270.1"/>
    </source>
</evidence>
<comment type="caution">
    <text evidence="1">The sequence shown here is derived from an EMBL/GenBank/DDBJ whole genome shotgun (WGS) entry which is preliminary data.</text>
</comment>
<organism evidence="1 2">
    <name type="scientific">Pocillopora damicornis</name>
    <name type="common">Cauliflower coral</name>
    <name type="synonym">Millepora damicornis</name>
    <dbReference type="NCBI Taxonomy" id="46731"/>
    <lineage>
        <taxon>Eukaryota</taxon>
        <taxon>Metazoa</taxon>
        <taxon>Cnidaria</taxon>
        <taxon>Anthozoa</taxon>
        <taxon>Hexacorallia</taxon>
        <taxon>Scleractinia</taxon>
        <taxon>Astrocoeniina</taxon>
        <taxon>Pocilloporidae</taxon>
        <taxon>Pocillopora</taxon>
    </lineage>
</organism>
<sequence>MFTYKHNRVFRRDREPSRIPEATLKRLRRKGRKPREFVYECFRPSIPKSSWLRRYVKVRRVTKNVCRLHTKRVILNKVSQHENPMCLYKSQTHVSNYCKFQLSSDIEKNPCTIQPSYNKQGINSANDIVSIMNIGNQTYSNLIAFEAPSLPRSYQPFTPVFNAISMFPTKHKHGRFKTKIYSEMPCLNRWIKQEFKVTMFVVNSKKIRGLPNKKGT</sequence>
<reference evidence="1 2" key="1">
    <citation type="journal article" date="2018" name="Sci. Rep.">
        <title>Comparative analysis of the Pocillopora damicornis genome highlights role of immune system in coral evolution.</title>
        <authorList>
            <person name="Cunning R."/>
            <person name="Bay R.A."/>
            <person name="Gillette P."/>
            <person name="Baker A.C."/>
            <person name="Traylor-Knowles N."/>
        </authorList>
    </citation>
    <scope>NUCLEOTIDE SEQUENCE [LARGE SCALE GENOMIC DNA]</scope>
    <source>
        <strain evidence="1">RSMAS</strain>
        <tissue evidence="1">Whole animal</tissue>
    </source>
</reference>
<dbReference type="AlphaFoldDB" id="A0A3M6UHV0"/>
<keyword evidence="2" id="KW-1185">Reference proteome</keyword>
<protein>
    <submittedName>
        <fullName evidence="1">Uncharacterized protein</fullName>
    </submittedName>
</protein>
<proteinExistence type="predicted"/>